<name>A0A841SC68_9ACTN</name>
<evidence type="ECO:0000313" key="1">
    <source>
        <dbReference type="EMBL" id="MBB6567224.1"/>
    </source>
</evidence>
<gene>
    <name evidence="1" type="ORF">HNR71_002861</name>
</gene>
<organism evidence="1 2">
    <name type="scientific">Kribbella sandramycini</name>
    <dbReference type="NCBI Taxonomy" id="60450"/>
    <lineage>
        <taxon>Bacteria</taxon>
        <taxon>Bacillati</taxon>
        <taxon>Actinomycetota</taxon>
        <taxon>Actinomycetes</taxon>
        <taxon>Propionibacteriales</taxon>
        <taxon>Kribbellaceae</taxon>
        <taxon>Kribbella</taxon>
    </lineage>
</organism>
<reference evidence="1 2" key="1">
    <citation type="submission" date="2020-08" db="EMBL/GenBank/DDBJ databases">
        <title>Sequencing the genomes of 1000 actinobacteria strains.</title>
        <authorList>
            <person name="Klenk H.-P."/>
        </authorList>
    </citation>
    <scope>NUCLEOTIDE SEQUENCE [LARGE SCALE GENOMIC DNA]</scope>
    <source>
        <strain evidence="1 2">DSM 15626</strain>
    </source>
</reference>
<dbReference type="Proteomes" id="UP000553957">
    <property type="component" value="Unassembled WGS sequence"/>
</dbReference>
<proteinExistence type="predicted"/>
<dbReference type="AlphaFoldDB" id="A0A841SC68"/>
<comment type="caution">
    <text evidence="1">The sequence shown here is derived from an EMBL/GenBank/DDBJ whole genome shotgun (WGS) entry which is preliminary data.</text>
</comment>
<sequence length="316" mass="34060">MHELSLDPRLPPRHSVRSACLLALVHRATALATRWRSTCSLPLAGCAYSRVHRGLPPVCSLALDLLAIARILRDLSLDVRAAARCRLPPGHSLRSRCELPLDARVTAPLGYRRGIRSARPACCRSFAGLPSDYSLPLVHRLSPGGEPGEWSEWRWAQARGPGCRQRARYRSACSLPLGLLATARPARYRSACSLPLGLLATARPARWRPWVGPSPGVLAGARPARCRWRVARCRASNGCRVTASVVSGVGAGPGVRLPPSCSLPLDMLAAARFPRDLLLAGCALARAHRRGPPRAPTRRSATAWVAVADLVVERGA</sequence>
<protein>
    <submittedName>
        <fullName evidence="1">Uncharacterized protein</fullName>
    </submittedName>
</protein>
<accession>A0A841SC68</accession>
<evidence type="ECO:0000313" key="2">
    <source>
        <dbReference type="Proteomes" id="UP000553957"/>
    </source>
</evidence>
<dbReference type="EMBL" id="JACHKF010000001">
    <property type="protein sequence ID" value="MBB6567224.1"/>
    <property type="molecule type" value="Genomic_DNA"/>
</dbReference>